<feature type="active site" description="Schiff-base intermediate with substrate; via topaquinone" evidence="9">
    <location>
        <position position="388"/>
    </location>
</feature>
<dbReference type="FunFam" id="2.70.98.20:FF:000001">
    <property type="entry name" value="Amine oxidase"/>
    <property type="match status" value="1"/>
</dbReference>
<dbReference type="VEuPathDB" id="FungiDB:BON22_1702"/>
<evidence type="ECO:0000256" key="5">
    <source>
        <dbReference type="ARBA" id="ARBA00022772"/>
    </source>
</evidence>
<dbReference type="PANTHER" id="PTHR10638:SF33">
    <property type="entry name" value="AMINE OXIDASE"/>
    <property type="match status" value="1"/>
</dbReference>
<reference evidence="13" key="1">
    <citation type="journal article" date="2014" name="Genome Announc.">
        <title>Genome sequence of the yeast Cyberlindnera fabianii (Hansenula fabianii).</title>
        <authorList>
            <person name="Freel K.C."/>
            <person name="Sarilar V."/>
            <person name="Neuveglise C."/>
            <person name="Devillers H."/>
            <person name="Friedrich A."/>
            <person name="Schacherer J."/>
        </authorList>
    </citation>
    <scope>NUCLEOTIDE SEQUENCE</scope>
    <source>
        <strain evidence="13">YJS4271</strain>
    </source>
</reference>
<evidence type="ECO:0000256" key="3">
    <source>
        <dbReference type="ARBA" id="ARBA00011738"/>
    </source>
</evidence>
<dbReference type="SUPFAM" id="SSF54416">
    <property type="entry name" value="Amine oxidase N-terminal region"/>
    <property type="match status" value="2"/>
</dbReference>
<feature type="active site" description="Proton acceptor" evidence="9">
    <location>
        <position position="304"/>
    </location>
</feature>
<feature type="modified residue" description="2',4',5'-topaquinone" evidence="10">
    <location>
        <position position="388"/>
    </location>
</feature>
<dbReference type="AlphaFoldDB" id="A0A061AJG3"/>
<dbReference type="InterPro" id="IPR016182">
    <property type="entry name" value="Cu_amine_oxidase_N-reg"/>
</dbReference>
<evidence type="ECO:0000256" key="6">
    <source>
        <dbReference type="ARBA" id="ARBA00023002"/>
    </source>
</evidence>
<dbReference type="SUPFAM" id="SSF49998">
    <property type="entry name" value="Amine oxidase catalytic domain"/>
    <property type="match status" value="1"/>
</dbReference>
<feature type="domain" description="Copper amine oxidase catalytic" evidence="12">
    <location>
        <begin position="234"/>
        <end position="630"/>
    </location>
</feature>
<evidence type="ECO:0000256" key="11">
    <source>
        <dbReference type="RuleBase" id="RU000672"/>
    </source>
</evidence>
<dbReference type="GO" id="GO:0008131">
    <property type="term" value="F:primary methylamine oxidase activity"/>
    <property type="evidence" value="ECO:0007669"/>
    <property type="project" value="InterPro"/>
</dbReference>
<protein>
    <recommendedName>
        <fullName evidence="11">Amine oxidase</fullName>
        <ecNumber evidence="11">1.4.3.-</ecNumber>
    </recommendedName>
</protein>
<name>A0A061AJG3_CYBFA</name>
<keyword evidence="7 11" id="KW-0186">Copper</keyword>
<evidence type="ECO:0000259" key="12">
    <source>
        <dbReference type="Pfam" id="PF01179"/>
    </source>
</evidence>
<dbReference type="PhylomeDB" id="A0A061AJG3"/>
<dbReference type="InterPro" id="IPR015798">
    <property type="entry name" value="Cu_amine_oxidase_C"/>
</dbReference>
<dbReference type="OrthoDB" id="5379943at2759"/>
<evidence type="ECO:0000256" key="2">
    <source>
        <dbReference type="ARBA" id="ARBA00007983"/>
    </source>
</evidence>
<evidence type="ECO:0000256" key="10">
    <source>
        <dbReference type="PIRSR" id="PIRSR600269-51"/>
    </source>
</evidence>
<dbReference type="Pfam" id="PF01179">
    <property type="entry name" value="Cu_amine_oxid"/>
    <property type="match status" value="1"/>
</dbReference>
<sequence length="667" mass="75438">MAIHPFDSITDAEFSLTAKLVKGAHPGHKIHFTQIDRLDPPKKDMIRFLDAERAGAPLPTIYRRTYAYYYLDSKMPVYKALVNVTLGHVITKTAVKDANSGPLLPEDIMEIEELCKTHPIVVAEAKKLKLPSHIQLCYEPWMYGTDSADVKEPMMQVYVYVKVDHPDANHYSLPVFFSPVFKLLTKEFVRMDYLPGGIDEKTVATQPWNEVPAVEYHPELTGEEVRDIKPLLLNQPEGTSFNIEGGKVTWQGWEFRVATNVREGVVLYDVWFKGRSLFYRISLNEMTVPYGDPRAPYHRKQAFDLGDCGFGANANQLNLGCDCLGVIKYLDCLRTDREGNPLKLTNTVCMHEQDYGILYKHMNFRNGNAVVTRRREFVVQTIATVGNYEYIVNFVLDQVGAITVQVRATGILSTMPIEEGKHVDWGTNIGPGVMAAYHQHLLSFRFDTRIDGDKNTVVYDDYHPMPRDPVLNKYGVGYVGKRTIVDKAGFVEQSPFTNRIYKVINEDSINKVTGKPVGYKFEMPAKQMMIASPDSWNVKRAAFATKQFWVTKYNDDQMYAAGEFTNQSLRDTGLGEWADGKTNVRNDDTVVWCTLALTHPPSTEQFPVMPSDFMQFLVSPSSFFEKNPALDVPLANNKVNKSKYYEETNGSSISSAEAKGTCCKTTL</sequence>
<evidence type="ECO:0000256" key="8">
    <source>
        <dbReference type="ARBA" id="ARBA00023157"/>
    </source>
</evidence>
<comment type="similarity">
    <text evidence="2 11">Belongs to the copper/topaquinone oxidase family.</text>
</comment>
<keyword evidence="5 9" id="KW-0801">TPQ</keyword>
<accession>A0A061AJG3</accession>
<dbReference type="Gene3D" id="2.70.98.20">
    <property type="entry name" value="Copper amine oxidase, catalytic domain"/>
    <property type="match status" value="1"/>
</dbReference>
<proteinExistence type="inferred from homology"/>
<comment type="PTM">
    <text evidence="10 11">Topaquinone (TPQ) is generated by copper-dependent autoxidation of a specific tyrosyl residue.</text>
</comment>
<comment type="cofactor">
    <cofactor evidence="1">
        <name>Cu cation</name>
        <dbReference type="ChEBI" id="CHEBI:23378"/>
    </cofactor>
</comment>
<comment type="cofactor">
    <cofactor evidence="11">
        <name>Cu cation</name>
        <dbReference type="ChEBI" id="CHEBI:23378"/>
    </cofactor>
    <text evidence="11">Contains 1 topaquinone per subunit.</text>
</comment>
<keyword evidence="4 11" id="KW-0479">Metal-binding</keyword>
<keyword evidence="8" id="KW-1015">Disulfide bond</keyword>
<comment type="subunit">
    <text evidence="3">Homodimer.</text>
</comment>
<gene>
    <name evidence="13" type="ORF">CYFA0S_01e15258g</name>
</gene>
<dbReference type="GO" id="GO:0048038">
    <property type="term" value="F:quinone binding"/>
    <property type="evidence" value="ECO:0007669"/>
    <property type="project" value="InterPro"/>
</dbReference>
<evidence type="ECO:0000256" key="9">
    <source>
        <dbReference type="PIRSR" id="PIRSR600269-50"/>
    </source>
</evidence>
<dbReference type="PANTHER" id="PTHR10638">
    <property type="entry name" value="COPPER AMINE OXIDASE"/>
    <property type="match status" value="1"/>
</dbReference>
<dbReference type="GO" id="GO:0009308">
    <property type="term" value="P:amine metabolic process"/>
    <property type="evidence" value="ECO:0007669"/>
    <property type="project" value="UniProtKB-UniRule"/>
</dbReference>
<dbReference type="Gene3D" id="3.10.450.40">
    <property type="match status" value="2"/>
</dbReference>
<organism evidence="13">
    <name type="scientific">Cyberlindnera fabianii</name>
    <name type="common">Yeast</name>
    <name type="synonym">Hansenula fabianii</name>
    <dbReference type="NCBI Taxonomy" id="36022"/>
    <lineage>
        <taxon>Eukaryota</taxon>
        <taxon>Fungi</taxon>
        <taxon>Dikarya</taxon>
        <taxon>Ascomycota</taxon>
        <taxon>Saccharomycotina</taxon>
        <taxon>Saccharomycetes</taxon>
        <taxon>Phaffomycetales</taxon>
        <taxon>Phaffomycetaceae</taxon>
        <taxon>Cyberlindnera</taxon>
    </lineage>
</organism>
<dbReference type="InterPro" id="IPR036460">
    <property type="entry name" value="Cu_amine_oxidase_C_sf"/>
</dbReference>
<evidence type="ECO:0000256" key="7">
    <source>
        <dbReference type="ARBA" id="ARBA00023008"/>
    </source>
</evidence>
<keyword evidence="6 11" id="KW-0560">Oxidoreductase</keyword>
<evidence type="ECO:0000313" key="13">
    <source>
        <dbReference type="EMBL" id="CDR37700.1"/>
    </source>
</evidence>
<dbReference type="EMBL" id="LK052886">
    <property type="protein sequence ID" value="CDR37700.1"/>
    <property type="molecule type" value="Genomic_DNA"/>
</dbReference>
<evidence type="ECO:0000256" key="1">
    <source>
        <dbReference type="ARBA" id="ARBA00001935"/>
    </source>
</evidence>
<dbReference type="InterPro" id="IPR000269">
    <property type="entry name" value="Cu_amine_oxidase"/>
</dbReference>
<dbReference type="GO" id="GO:0005507">
    <property type="term" value="F:copper ion binding"/>
    <property type="evidence" value="ECO:0007669"/>
    <property type="project" value="InterPro"/>
</dbReference>
<evidence type="ECO:0000256" key="4">
    <source>
        <dbReference type="ARBA" id="ARBA00022723"/>
    </source>
</evidence>
<dbReference type="EC" id="1.4.3.-" evidence="11"/>